<name>A0A2C9KGG8_BIOGL</name>
<dbReference type="EnsemblMetazoa" id="BGLB019378-RA">
    <property type="protein sequence ID" value="BGLB019378-PA"/>
    <property type="gene ID" value="BGLB019378"/>
</dbReference>
<evidence type="ECO:0000256" key="4">
    <source>
        <dbReference type="ARBA" id="ARBA00022723"/>
    </source>
</evidence>
<keyword evidence="6 8" id="KW-0408">Iron</keyword>
<dbReference type="SUPFAM" id="SSF48264">
    <property type="entry name" value="Cytochrome P450"/>
    <property type="match status" value="1"/>
</dbReference>
<keyword evidence="7 9" id="KW-0503">Monooxygenase</keyword>
<dbReference type="GO" id="GO:0020037">
    <property type="term" value="F:heme binding"/>
    <property type="evidence" value="ECO:0007669"/>
    <property type="project" value="InterPro"/>
</dbReference>
<dbReference type="PRINTS" id="PR00463">
    <property type="entry name" value="EP450I"/>
</dbReference>
<evidence type="ECO:0000313" key="11">
    <source>
        <dbReference type="Proteomes" id="UP000076420"/>
    </source>
</evidence>
<dbReference type="InterPro" id="IPR036396">
    <property type="entry name" value="Cyt_P450_sf"/>
</dbReference>
<organism evidence="10 11">
    <name type="scientific">Biomphalaria glabrata</name>
    <name type="common">Bloodfluke planorb</name>
    <name type="synonym">Freshwater snail</name>
    <dbReference type="NCBI Taxonomy" id="6526"/>
    <lineage>
        <taxon>Eukaryota</taxon>
        <taxon>Metazoa</taxon>
        <taxon>Spiralia</taxon>
        <taxon>Lophotrochozoa</taxon>
        <taxon>Mollusca</taxon>
        <taxon>Gastropoda</taxon>
        <taxon>Heterobranchia</taxon>
        <taxon>Euthyneura</taxon>
        <taxon>Panpulmonata</taxon>
        <taxon>Hygrophila</taxon>
        <taxon>Lymnaeoidea</taxon>
        <taxon>Planorbidae</taxon>
        <taxon>Biomphalaria</taxon>
    </lineage>
</organism>
<keyword evidence="4 8" id="KW-0479">Metal-binding</keyword>
<dbReference type="PRINTS" id="PR00385">
    <property type="entry name" value="P450"/>
</dbReference>
<evidence type="ECO:0000256" key="7">
    <source>
        <dbReference type="ARBA" id="ARBA00023033"/>
    </source>
</evidence>
<evidence type="ECO:0000313" key="10">
    <source>
        <dbReference type="EnsemblMetazoa" id="BGLB019378-PA"/>
    </source>
</evidence>
<dbReference type="InterPro" id="IPR001128">
    <property type="entry name" value="Cyt_P450"/>
</dbReference>
<feature type="binding site" description="axial binding residue" evidence="8">
    <location>
        <position position="462"/>
    </location>
    <ligand>
        <name>heme</name>
        <dbReference type="ChEBI" id="CHEBI:30413"/>
    </ligand>
    <ligandPart>
        <name>Fe</name>
        <dbReference type="ChEBI" id="CHEBI:18248"/>
    </ligandPart>
</feature>
<dbReference type="InterPro" id="IPR017972">
    <property type="entry name" value="Cyt_P450_CS"/>
</dbReference>
<dbReference type="OrthoDB" id="3945418at2759"/>
<dbReference type="AlphaFoldDB" id="A0A2C9KGG8"/>
<dbReference type="RefSeq" id="XP_013069427.2">
    <property type="nucleotide sequence ID" value="XM_013213973.2"/>
</dbReference>
<dbReference type="PANTHER" id="PTHR24279:SF120">
    <property type="entry name" value="CYTOCHROME P450"/>
    <property type="match status" value="1"/>
</dbReference>
<accession>A0A2C9KGG8</accession>
<evidence type="ECO:0000256" key="3">
    <source>
        <dbReference type="ARBA" id="ARBA00022617"/>
    </source>
</evidence>
<reference evidence="10" key="1">
    <citation type="submission" date="2020-05" db="UniProtKB">
        <authorList>
            <consortium name="EnsemblMetazoa"/>
        </authorList>
    </citation>
    <scope>IDENTIFICATION</scope>
    <source>
        <strain evidence="10">BB02</strain>
    </source>
</reference>
<protein>
    <recommendedName>
        <fullName evidence="12">Cytochrome P450</fullName>
    </recommendedName>
</protein>
<dbReference type="CDD" id="cd11054">
    <property type="entry name" value="CYP24A1-like"/>
    <property type="match status" value="1"/>
</dbReference>
<evidence type="ECO:0000256" key="1">
    <source>
        <dbReference type="ARBA" id="ARBA00001971"/>
    </source>
</evidence>
<comment type="cofactor">
    <cofactor evidence="1 8">
        <name>heme</name>
        <dbReference type="ChEBI" id="CHEBI:30413"/>
    </cofactor>
</comment>
<dbReference type="Proteomes" id="UP000076420">
    <property type="component" value="Unassembled WGS sequence"/>
</dbReference>
<dbReference type="PANTHER" id="PTHR24279">
    <property type="entry name" value="CYTOCHROME P450"/>
    <property type="match status" value="1"/>
</dbReference>
<dbReference type="PROSITE" id="PS00086">
    <property type="entry name" value="CYTOCHROME_P450"/>
    <property type="match status" value="1"/>
</dbReference>
<dbReference type="GO" id="GO:0004497">
    <property type="term" value="F:monooxygenase activity"/>
    <property type="evidence" value="ECO:0007669"/>
    <property type="project" value="UniProtKB-KW"/>
</dbReference>
<evidence type="ECO:0000256" key="6">
    <source>
        <dbReference type="ARBA" id="ARBA00023004"/>
    </source>
</evidence>
<gene>
    <name evidence="10" type="primary">106056988</name>
</gene>
<evidence type="ECO:0000256" key="8">
    <source>
        <dbReference type="PIRSR" id="PIRSR602401-1"/>
    </source>
</evidence>
<dbReference type="Gene3D" id="1.10.630.10">
    <property type="entry name" value="Cytochrome P450"/>
    <property type="match status" value="1"/>
</dbReference>
<evidence type="ECO:0000256" key="2">
    <source>
        <dbReference type="ARBA" id="ARBA00010617"/>
    </source>
</evidence>
<sequence>MIRLNLVVQICLERMVTPVWTVRALSTMSRMSSTEQLEVKPFESIPGPGGLHQWPLIGSLLNYKPFTRFTPETLHNFLNHMHDKYGPVVKLRLGSQVVVVCDPKDFETVYRSEGMYPKRTSFDLITAYNKRNNVEPGLSQLQGEGWHALRSPINKRLMKVDSAAHYLQQHNQVADDLVQILATQNLSPEEVQKLFFRFSAESLAVVVFNKRLDLLEENPDKEALEFLKLSETVMSMIQKALFGKSIAHRWFRNSTYLKYEAAQNVVRRIAISRITQEKVKFEQMKTSGQFKEDHSNLLFSLLSETNLTIENVSNVMISLYFGGTESTSKYIPVFLYNLAKNPDKQNILRKEILNCMGQDDPLTTKALSQMPYLKAALKESFRLSFPSAVTSFRILPVDVVLGGYHVPAGVSIFMFGQRATRTHFENPDQYLPERWLRSDDKTLRDPAHSMIVLPFSYGPRNCIGQRFAMQLLYLAAVKILQRLDVRIHQDSVNGSFIYKPFIQARSPIGFKFTGVR</sequence>
<dbReference type="InterPro" id="IPR002401">
    <property type="entry name" value="Cyt_P450_E_grp-I"/>
</dbReference>
<evidence type="ECO:0000256" key="5">
    <source>
        <dbReference type="ARBA" id="ARBA00023002"/>
    </source>
</evidence>
<dbReference type="STRING" id="6526.A0A2C9KGG8"/>
<evidence type="ECO:0000256" key="9">
    <source>
        <dbReference type="RuleBase" id="RU000461"/>
    </source>
</evidence>
<dbReference type="InterPro" id="IPR050479">
    <property type="entry name" value="CYP11_CYP27_families"/>
</dbReference>
<dbReference type="GO" id="GO:0005506">
    <property type="term" value="F:iron ion binding"/>
    <property type="evidence" value="ECO:0007669"/>
    <property type="project" value="InterPro"/>
</dbReference>
<dbReference type="KEGG" id="bgt:106056988"/>
<dbReference type="VEuPathDB" id="VectorBase:BGLB019378"/>
<dbReference type="Pfam" id="PF00067">
    <property type="entry name" value="p450"/>
    <property type="match status" value="1"/>
</dbReference>
<proteinExistence type="inferred from homology"/>
<keyword evidence="3 8" id="KW-0349">Heme</keyword>
<dbReference type="VEuPathDB" id="VectorBase:BGLAX_050790"/>
<evidence type="ECO:0008006" key="12">
    <source>
        <dbReference type="Google" id="ProtNLM"/>
    </source>
</evidence>
<dbReference type="GO" id="GO:0016705">
    <property type="term" value="F:oxidoreductase activity, acting on paired donors, with incorporation or reduction of molecular oxygen"/>
    <property type="evidence" value="ECO:0007669"/>
    <property type="project" value="InterPro"/>
</dbReference>
<comment type="similarity">
    <text evidence="2 9">Belongs to the cytochrome P450 family.</text>
</comment>
<keyword evidence="5 9" id="KW-0560">Oxidoreductase</keyword>